<dbReference type="Proteomes" id="UP000642673">
    <property type="component" value="Unassembled WGS sequence"/>
</dbReference>
<name>A0ABQ3ER76_9ACTN</name>
<proteinExistence type="predicted"/>
<comment type="caution">
    <text evidence="1">The sequence shown here is derived from an EMBL/GenBank/DDBJ whole genome shotgun (WGS) entry which is preliminary data.</text>
</comment>
<sequence>MRRHYRCGMSADELDPRDVWPLPPAWMFDCTDCFRLYRSMKRIERVTEEMWLTGQRGADWDPVDSGPGSRIRLARHLATSHESLLPDWAPDCERCGDHERRLARAEDAEFALAAALVAAEHRAAHLFVPPRGLGLV</sequence>
<keyword evidence="2" id="KW-1185">Reference proteome</keyword>
<reference evidence="2" key="1">
    <citation type="journal article" date="2019" name="Int. J. Syst. Evol. Microbiol.">
        <title>The Global Catalogue of Microorganisms (GCM) 10K type strain sequencing project: providing services to taxonomists for standard genome sequencing and annotation.</title>
        <authorList>
            <consortium name="The Broad Institute Genomics Platform"/>
            <consortium name="The Broad Institute Genome Sequencing Center for Infectious Disease"/>
            <person name="Wu L."/>
            <person name="Ma J."/>
        </authorList>
    </citation>
    <scope>NUCLEOTIDE SEQUENCE [LARGE SCALE GENOMIC DNA]</scope>
    <source>
        <strain evidence="2">JCM 4738</strain>
    </source>
</reference>
<evidence type="ECO:0000313" key="1">
    <source>
        <dbReference type="EMBL" id="GHB52830.1"/>
    </source>
</evidence>
<accession>A0ABQ3ER76</accession>
<dbReference type="EMBL" id="BMVP01000003">
    <property type="protein sequence ID" value="GHB52830.1"/>
    <property type="molecule type" value="Genomic_DNA"/>
</dbReference>
<organism evidence="1 2">
    <name type="scientific">Streptomyces cirratus</name>
    <dbReference type="NCBI Taxonomy" id="68187"/>
    <lineage>
        <taxon>Bacteria</taxon>
        <taxon>Bacillati</taxon>
        <taxon>Actinomycetota</taxon>
        <taxon>Actinomycetes</taxon>
        <taxon>Kitasatosporales</taxon>
        <taxon>Streptomycetaceae</taxon>
        <taxon>Streptomyces</taxon>
    </lineage>
</organism>
<gene>
    <name evidence="1" type="ORF">GCM10010347_23450</name>
</gene>
<evidence type="ECO:0000313" key="2">
    <source>
        <dbReference type="Proteomes" id="UP000642673"/>
    </source>
</evidence>
<protein>
    <submittedName>
        <fullName evidence="1">Uncharacterized protein</fullName>
    </submittedName>
</protein>